<evidence type="ECO:0000313" key="3">
    <source>
        <dbReference type="EMBL" id="KEQ23923.1"/>
    </source>
</evidence>
<dbReference type="Gene3D" id="1.20.58.1950">
    <property type="match status" value="1"/>
</dbReference>
<dbReference type="SMART" id="SM01061">
    <property type="entry name" value="CAT_RBD"/>
    <property type="match status" value="1"/>
</dbReference>
<dbReference type="Proteomes" id="UP000028123">
    <property type="component" value="Unassembled WGS sequence"/>
</dbReference>
<dbReference type="OrthoDB" id="9813552at2"/>
<dbReference type="SUPFAM" id="SSF50151">
    <property type="entry name" value="SacY-like RNA-binding domain"/>
    <property type="match status" value="1"/>
</dbReference>
<dbReference type="SUPFAM" id="SSF63520">
    <property type="entry name" value="PTS-regulatory domain, PRD"/>
    <property type="match status" value="2"/>
</dbReference>
<keyword evidence="1" id="KW-0677">Repeat</keyword>
<dbReference type="InterPro" id="IPR036634">
    <property type="entry name" value="PRD_sf"/>
</dbReference>
<sequence length="294" mass="33578">MQANRLLRIERVISNNVLMVLDSDSGKEYVLLGKGIGFSSKGSGTIEAKDPRIEKRFRLDDRDQMSEYHTLLEGIDPEVIRISERIIDSINGQFSEPLNNKVYFALPSHIQFAVYRLKNGMDIVNPFLQETLLWFPKEYEIARSAAAMISEAFDIEIPEDEIGFLTFHVHSAVSSVPVGELVKFSNLVNEAVAVVESELGAPIPRDSMDYVRLITHLRHAIERIAHGKVVRNPFMNEFKTQYPEEYRLAAELSSLIGQRLETDVPEDEIGYMVMHLYRLFQTYPGERSTQQGRN</sequence>
<dbReference type="GO" id="GO:0006355">
    <property type="term" value="P:regulation of DNA-templated transcription"/>
    <property type="evidence" value="ECO:0007669"/>
    <property type="project" value="InterPro"/>
</dbReference>
<dbReference type="PANTHER" id="PTHR30185:SF16">
    <property type="entry name" value="PROTEIN GLCT"/>
    <property type="match status" value="1"/>
</dbReference>
<dbReference type="Gene3D" id="2.30.24.10">
    <property type="entry name" value="CAT RNA-binding domain"/>
    <property type="match status" value="1"/>
</dbReference>
<dbReference type="EMBL" id="JNVM01000018">
    <property type="protein sequence ID" value="KEQ23923.1"/>
    <property type="molecule type" value="Genomic_DNA"/>
</dbReference>
<proteinExistence type="predicted"/>
<evidence type="ECO:0000259" key="2">
    <source>
        <dbReference type="PROSITE" id="PS51372"/>
    </source>
</evidence>
<dbReference type="AlphaFoldDB" id="A0A081NZQ0"/>
<dbReference type="Pfam" id="PF03123">
    <property type="entry name" value="CAT_RBD"/>
    <property type="match status" value="1"/>
</dbReference>
<comment type="caution">
    <text evidence="3">The sequence shown here is derived from an EMBL/GenBank/DDBJ whole genome shotgun (WGS) entry which is preliminary data.</text>
</comment>
<accession>A0A081NZQ0</accession>
<dbReference type="InterPro" id="IPR050661">
    <property type="entry name" value="BglG_antiterminators"/>
</dbReference>
<dbReference type="Gene3D" id="1.10.1790.10">
    <property type="entry name" value="PRD domain"/>
    <property type="match status" value="1"/>
</dbReference>
<evidence type="ECO:0000256" key="1">
    <source>
        <dbReference type="ARBA" id="ARBA00022737"/>
    </source>
</evidence>
<dbReference type="GO" id="GO:0003723">
    <property type="term" value="F:RNA binding"/>
    <property type="evidence" value="ECO:0007669"/>
    <property type="project" value="InterPro"/>
</dbReference>
<protein>
    <submittedName>
        <fullName evidence="3">Transcription antiterminator BglG</fullName>
    </submittedName>
</protein>
<dbReference type="Pfam" id="PF00874">
    <property type="entry name" value="PRD"/>
    <property type="match status" value="2"/>
</dbReference>
<dbReference type="eggNOG" id="COG3711">
    <property type="taxonomic scope" value="Bacteria"/>
</dbReference>
<dbReference type="RefSeq" id="WP_036686890.1">
    <property type="nucleotide sequence ID" value="NZ_JNVM01000018.1"/>
</dbReference>
<feature type="domain" description="PRD" evidence="2">
    <location>
        <begin position="180"/>
        <end position="286"/>
    </location>
</feature>
<dbReference type="PROSITE" id="PS51372">
    <property type="entry name" value="PRD_2"/>
    <property type="match status" value="2"/>
</dbReference>
<dbReference type="InterPro" id="IPR036650">
    <property type="entry name" value="CAT_RNA-bd_dom_sf"/>
</dbReference>
<dbReference type="PANTHER" id="PTHR30185">
    <property type="entry name" value="CRYPTIC BETA-GLUCOSIDE BGL OPERON ANTITERMINATOR"/>
    <property type="match status" value="1"/>
</dbReference>
<dbReference type="Gene3D" id="1.20.890.100">
    <property type="match status" value="1"/>
</dbReference>
<dbReference type="InterPro" id="IPR004341">
    <property type="entry name" value="CAT_RNA-bd_dom"/>
</dbReference>
<evidence type="ECO:0000313" key="4">
    <source>
        <dbReference type="Proteomes" id="UP000028123"/>
    </source>
</evidence>
<dbReference type="InterPro" id="IPR011608">
    <property type="entry name" value="PRD"/>
</dbReference>
<feature type="domain" description="PRD" evidence="2">
    <location>
        <begin position="74"/>
        <end position="179"/>
    </location>
</feature>
<name>A0A081NZQ0_9BACL</name>
<keyword evidence="4" id="KW-1185">Reference proteome</keyword>
<gene>
    <name evidence="3" type="ORF">ET33_11590</name>
</gene>
<reference evidence="3 4" key="1">
    <citation type="submission" date="2014-06" db="EMBL/GenBank/DDBJ databases">
        <title>Draft genome sequence of Paenibacillus sp. MSt1.</title>
        <authorList>
            <person name="Aw Y.K."/>
            <person name="Ong K.S."/>
            <person name="Gan H.M."/>
            <person name="Lee S.M."/>
        </authorList>
    </citation>
    <scope>NUCLEOTIDE SEQUENCE [LARGE SCALE GENOMIC DNA]</scope>
    <source>
        <strain evidence="3 4">MSt1</strain>
    </source>
</reference>
<organism evidence="3 4">
    <name type="scientific">Paenibacillus tyrfis</name>
    <dbReference type="NCBI Taxonomy" id="1501230"/>
    <lineage>
        <taxon>Bacteria</taxon>
        <taxon>Bacillati</taxon>
        <taxon>Bacillota</taxon>
        <taxon>Bacilli</taxon>
        <taxon>Bacillales</taxon>
        <taxon>Paenibacillaceae</taxon>
        <taxon>Paenibacillus</taxon>
    </lineage>
</organism>